<dbReference type="Proteomes" id="UP000600449">
    <property type="component" value="Unassembled WGS sequence"/>
</dbReference>
<dbReference type="RefSeq" id="WP_188914654.1">
    <property type="nucleotide sequence ID" value="NZ_BMMF01000011.1"/>
</dbReference>
<keyword evidence="7" id="KW-1185">Reference proteome</keyword>
<gene>
    <name evidence="6" type="ORF">GCM10011322_36180</name>
</gene>
<reference evidence="6 7" key="1">
    <citation type="journal article" date="2014" name="Int. J. Syst. Evol. Microbiol.">
        <title>Complete genome sequence of Corynebacterium casei LMG S-19264T (=DSM 44701T), isolated from a smear-ripened cheese.</title>
        <authorList>
            <consortium name="US DOE Joint Genome Institute (JGI-PGF)"/>
            <person name="Walter F."/>
            <person name="Albersmeier A."/>
            <person name="Kalinowski J."/>
            <person name="Ruckert C."/>
        </authorList>
    </citation>
    <scope>NUCLEOTIDE SEQUENCE [LARGE SCALE GENOMIC DNA]</scope>
    <source>
        <strain evidence="6 7">CGMCC 1.9161</strain>
    </source>
</reference>
<feature type="transmembrane region" description="Helical" evidence="5">
    <location>
        <begin position="67"/>
        <end position="99"/>
    </location>
</feature>
<evidence type="ECO:0000256" key="5">
    <source>
        <dbReference type="SAM" id="Phobius"/>
    </source>
</evidence>
<protein>
    <submittedName>
        <fullName evidence="6">Membrane protein</fullName>
    </submittedName>
</protein>
<dbReference type="EMBL" id="BMMF01000011">
    <property type="protein sequence ID" value="GGK45828.1"/>
    <property type="molecule type" value="Genomic_DNA"/>
</dbReference>
<comment type="subcellular location">
    <subcellularLocation>
        <location evidence="1">Membrane</location>
        <topology evidence="1">Multi-pass membrane protein</topology>
    </subcellularLocation>
</comment>
<evidence type="ECO:0000256" key="4">
    <source>
        <dbReference type="ARBA" id="ARBA00023136"/>
    </source>
</evidence>
<keyword evidence="2 5" id="KW-0812">Transmembrane</keyword>
<keyword evidence="4 5" id="KW-0472">Membrane</keyword>
<dbReference type="InterPro" id="IPR019109">
    <property type="entry name" value="MamF_MmsF"/>
</dbReference>
<name>A0A917QF27_9HYPH</name>
<dbReference type="AlphaFoldDB" id="A0A917QF27"/>
<feature type="transmembrane region" description="Helical" evidence="5">
    <location>
        <begin position="22"/>
        <end position="47"/>
    </location>
</feature>
<dbReference type="Pfam" id="PF09685">
    <property type="entry name" value="MamF_MmsF"/>
    <property type="match status" value="1"/>
</dbReference>
<organism evidence="6 7">
    <name type="scientific">Salinarimonas ramus</name>
    <dbReference type="NCBI Taxonomy" id="690164"/>
    <lineage>
        <taxon>Bacteria</taxon>
        <taxon>Pseudomonadati</taxon>
        <taxon>Pseudomonadota</taxon>
        <taxon>Alphaproteobacteria</taxon>
        <taxon>Hyphomicrobiales</taxon>
        <taxon>Salinarimonadaceae</taxon>
        <taxon>Salinarimonas</taxon>
    </lineage>
</organism>
<evidence type="ECO:0000256" key="2">
    <source>
        <dbReference type="ARBA" id="ARBA00022692"/>
    </source>
</evidence>
<evidence type="ECO:0000256" key="3">
    <source>
        <dbReference type="ARBA" id="ARBA00022989"/>
    </source>
</evidence>
<evidence type="ECO:0000313" key="7">
    <source>
        <dbReference type="Proteomes" id="UP000600449"/>
    </source>
</evidence>
<accession>A0A917QF27</accession>
<evidence type="ECO:0000313" key="6">
    <source>
        <dbReference type="EMBL" id="GGK45828.1"/>
    </source>
</evidence>
<proteinExistence type="predicted"/>
<evidence type="ECO:0000256" key="1">
    <source>
        <dbReference type="ARBA" id="ARBA00004141"/>
    </source>
</evidence>
<keyword evidence="3 5" id="KW-1133">Transmembrane helix</keyword>
<sequence length="122" mass="13230">MQTQAVNGGGAGPAVKDKTLGLIVYGLYLVGFFTGVSALIGVIIAHVRRAEADPVTATHLDYQIRTFWIGLAMLLVGALLSLVLIGWFVLLFWAVWTIVRCVKGGLRLNDGLPIQDPRALLW</sequence>
<comment type="caution">
    <text evidence="6">The sequence shown here is derived from an EMBL/GenBank/DDBJ whole genome shotgun (WGS) entry which is preliminary data.</text>
</comment>